<organism evidence="2 3">
    <name type="scientific">Nocardia cyriacigeorgica</name>
    <dbReference type="NCBI Taxonomy" id="135487"/>
    <lineage>
        <taxon>Bacteria</taxon>
        <taxon>Bacillati</taxon>
        <taxon>Actinomycetota</taxon>
        <taxon>Actinomycetes</taxon>
        <taxon>Mycobacteriales</taxon>
        <taxon>Nocardiaceae</taxon>
        <taxon>Nocardia</taxon>
    </lineage>
</organism>
<dbReference type="Pfam" id="PF05685">
    <property type="entry name" value="Uma2"/>
    <property type="match status" value="1"/>
</dbReference>
<keyword evidence="2" id="KW-0540">Nuclease</keyword>
<reference evidence="2 3" key="1">
    <citation type="submission" date="2019-05" db="EMBL/GenBank/DDBJ databases">
        <title>Genomes sequences of two Nocardia cyriacigeorgica environmental isolates, type strains Nocardia asteroides ATCC 19247 and Nocardia cyriacigeorgica DSM 44484.</title>
        <authorList>
            <person name="Vautrin F."/>
            <person name="Bergeron E."/>
            <person name="Dubost A."/>
            <person name="Abrouk D."/>
            <person name="Rodriguez Nava V."/>
            <person name="Pujic P."/>
        </authorList>
    </citation>
    <scope>NUCLEOTIDE SEQUENCE [LARGE SCALE GENOMIC DNA]</scope>
    <source>
        <strain evidence="2 3">EML 1456</strain>
    </source>
</reference>
<protein>
    <submittedName>
        <fullName evidence="2">Uma2 family endonuclease</fullName>
    </submittedName>
</protein>
<dbReference type="InterPro" id="IPR008538">
    <property type="entry name" value="Uma2"/>
</dbReference>
<dbReference type="InterPro" id="IPR012296">
    <property type="entry name" value="Nuclease_put_TT1808"/>
</dbReference>
<dbReference type="SUPFAM" id="SSF52980">
    <property type="entry name" value="Restriction endonuclease-like"/>
    <property type="match status" value="1"/>
</dbReference>
<feature type="domain" description="Putative restriction endonuclease" evidence="1">
    <location>
        <begin position="16"/>
        <end position="178"/>
    </location>
</feature>
<dbReference type="PANTHER" id="PTHR35400:SF3">
    <property type="entry name" value="SLL1072 PROTEIN"/>
    <property type="match status" value="1"/>
</dbReference>
<dbReference type="OrthoDB" id="9799703at2"/>
<evidence type="ECO:0000313" key="2">
    <source>
        <dbReference type="EMBL" id="TLG06289.1"/>
    </source>
</evidence>
<dbReference type="EMBL" id="VBUU01000019">
    <property type="protein sequence ID" value="TLG06289.1"/>
    <property type="molecule type" value="Genomic_DNA"/>
</dbReference>
<sequence>MLKPAAGAGRWTAADLDGLPENGLRYEVLNGQLVVSTAPKPRHQMLIQRLVRRMVDAAPSEFVVLEGVGVLIGDDEPIPDVIVATGPIPWDARGIPVEQVQLAVEVVSGSTTLQDRMVKPVLYADGGIPAYWRFEINSFKGRLPGEELPVLFAHVIGDDQKYQQTHRVPGGEKVTLRSPFDVTIDPAALLP</sequence>
<dbReference type="Gene3D" id="3.90.1570.10">
    <property type="entry name" value="tt1808, chain A"/>
    <property type="match status" value="1"/>
</dbReference>
<name>A0A5R8PB28_9NOCA</name>
<dbReference type="AlphaFoldDB" id="A0A5R8PB28"/>
<comment type="caution">
    <text evidence="2">The sequence shown here is derived from an EMBL/GenBank/DDBJ whole genome shotgun (WGS) entry which is preliminary data.</text>
</comment>
<dbReference type="GO" id="GO:0004519">
    <property type="term" value="F:endonuclease activity"/>
    <property type="evidence" value="ECO:0007669"/>
    <property type="project" value="UniProtKB-KW"/>
</dbReference>
<evidence type="ECO:0000259" key="1">
    <source>
        <dbReference type="Pfam" id="PF05685"/>
    </source>
</evidence>
<dbReference type="PANTHER" id="PTHR35400">
    <property type="entry name" value="SLR1083 PROTEIN"/>
    <property type="match status" value="1"/>
</dbReference>
<evidence type="ECO:0000313" key="3">
    <source>
        <dbReference type="Proteomes" id="UP000308349"/>
    </source>
</evidence>
<dbReference type="RefSeq" id="WP_138457162.1">
    <property type="nucleotide sequence ID" value="NZ_VBUU01000019.1"/>
</dbReference>
<proteinExistence type="predicted"/>
<accession>A0A5R8PB28</accession>
<keyword evidence="2" id="KW-0378">Hydrolase</keyword>
<dbReference type="Proteomes" id="UP000308349">
    <property type="component" value="Unassembled WGS sequence"/>
</dbReference>
<gene>
    <name evidence="2" type="ORF">FEK35_18145</name>
</gene>
<dbReference type="InterPro" id="IPR011335">
    <property type="entry name" value="Restrct_endonuc-II-like"/>
</dbReference>
<dbReference type="CDD" id="cd06260">
    <property type="entry name" value="DUF820-like"/>
    <property type="match status" value="1"/>
</dbReference>
<keyword evidence="2" id="KW-0255">Endonuclease</keyword>